<gene>
    <name evidence="1" type="ORF">METZ01_LOCUS515184</name>
</gene>
<dbReference type="InterPro" id="IPR027417">
    <property type="entry name" value="P-loop_NTPase"/>
</dbReference>
<dbReference type="Pfam" id="PF01715">
    <property type="entry name" value="IPPT"/>
    <property type="match status" value="1"/>
</dbReference>
<evidence type="ECO:0000313" key="1">
    <source>
        <dbReference type="EMBL" id="SVE62330.1"/>
    </source>
</evidence>
<feature type="non-terminal residue" evidence="1">
    <location>
        <position position="1"/>
    </location>
</feature>
<protein>
    <recommendedName>
        <fullName evidence="2">tRNA dimethylallyltransferase</fullName>
    </recommendedName>
</protein>
<proteinExistence type="predicted"/>
<dbReference type="EMBL" id="UINC01230270">
    <property type="protein sequence ID" value="SVE62330.1"/>
    <property type="molecule type" value="Genomic_DNA"/>
</dbReference>
<accession>A0A383F1F7</accession>
<sequence>YKVLSKKLPIICGGTGLYIESILSKYQLENAPGPNKDLRYSLKDKPKEELMELFKQVAPHKYQDPKKTDTKNRIIRSIEIELDKKSDGNDIFLNKELDNFLVIGIHEDRKRNRDLIKERLIERINSGLIDEVENLINNGLDISRLDYFGLEYRFVGMHLKNKLSKEALIEKLNIAIGQFAKRQMSWFRRMEKRGIKIHWVLPNNKDEINNLIKNAI</sequence>
<organism evidence="1">
    <name type="scientific">marine metagenome</name>
    <dbReference type="NCBI Taxonomy" id="408172"/>
    <lineage>
        <taxon>unclassified sequences</taxon>
        <taxon>metagenomes</taxon>
        <taxon>ecological metagenomes</taxon>
    </lineage>
</organism>
<evidence type="ECO:0008006" key="2">
    <source>
        <dbReference type="Google" id="ProtNLM"/>
    </source>
</evidence>
<dbReference type="Gene3D" id="3.40.50.300">
    <property type="entry name" value="P-loop containing nucleotide triphosphate hydrolases"/>
    <property type="match status" value="1"/>
</dbReference>
<dbReference type="AlphaFoldDB" id="A0A383F1F7"/>
<dbReference type="Gene3D" id="1.10.287.890">
    <property type="entry name" value="Crystal structure of tRNA isopentenylpyrophosphate transferase (bh2366) domain"/>
    <property type="match status" value="1"/>
</dbReference>
<name>A0A383F1F7_9ZZZZ</name>
<reference evidence="1" key="1">
    <citation type="submission" date="2018-05" db="EMBL/GenBank/DDBJ databases">
        <authorList>
            <person name="Lanie J.A."/>
            <person name="Ng W.-L."/>
            <person name="Kazmierczak K.M."/>
            <person name="Andrzejewski T.M."/>
            <person name="Davidsen T.M."/>
            <person name="Wayne K.J."/>
            <person name="Tettelin H."/>
            <person name="Glass J.I."/>
            <person name="Rusch D."/>
            <person name="Podicherti R."/>
            <person name="Tsui H.-C.T."/>
            <person name="Winkler M.E."/>
        </authorList>
    </citation>
    <scope>NUCLEOTIDE SEQUENCE</scope>
</reference>